<dbReference type="InterPro" id="IPR051010">
    <property type="entry name" value="BCAA_transport"/>
</dbReference>
<dbReference type="Gene3D" id="3.40.50.2300">
    <property type="match status" value="2"/>
</dbReference>
<protein>
    <submittedName>
        <fullName evidence="4">Amino acid/amide ABC transporter substrate-binding protein, HAAT family</fullName>
    </submittedName>
</protein>
<accession>A0A1M6NUW6</accession>
<dbReference type="InterPro" id="IPR028081">
    <property type="entry name" value="Leu-bd"/>
</dbReference>
<evidence type="ECO:0000313" key="5">
    <source>
        <dbReference type="Proteomes" id="UP000183997"/>
    </source>
</evidence>
<comment type="similarity">
    <text evidence="1">Belongs to the leucine-binding protein family.</text>
</comment>
<dbReference type="Pfam" id="PF13458">
    <property type="entry name" value="Peripla_BP_6"/>
    <property type="match status" value="1"/>
</dbReference>
<organism evidence="4 5">
    <name type="scientific">Desulforamulus aeronauticus DSM 10349</name>
    <dbReference type="NCBI Taxonomy" id="1121421"/>
    <lineage>
        <taxon>Bacteria</taxon>
        <taxon>Bacillati</taxon>
        <taxon>Bacillota</taxon>
        <taxon>Clostridia</taxon>
        <taxon>Eubacteriales</taxon>
        <taxon>Peptococcaceae</taxon>
        <taxon>Desulforamulus</taxon>
    </lineage>
</organism>
<sequence>MKQIKKVIILWIVSLLVLTGCSSSELAVQREKQAKKANEIVVAVPVPLAFAKQNTKFLQGINLALDEINTAGVNGKKIKLAIVDDQANFKTAVDLAQRFSRETGVLAVIGHWYSDICLPVAKIYEEAELLTIVPTVSNPELTQKGYQYIFQSITSDKKIAEKMCAYAKSQGYNRVVICYEESSYGENLAQAIDEEAQENGLIVIDRRCGLVTSEQLQSAHDKWQALDFDAVLVALNMPEGASFISRLRQINRDAAVIAADGLDVADFIDELGQKAEGVVIVTTYSPDDSRSQMAGFTQKYQAKYHEQPDVWAIQGYESLQLIARAMAETKSYSPAVLANYLRQMEPWPTVSGTVSFNENGEIEGRNIYTKVVVDGHFQYTD</sequence>
<dbReference type="PANTHER" id="PTHR30483">
    <property type="entry name" value="LEUCINE-SPECIFIC-BINDING PROTEIN"/>
    <property type="match status" value="1"/>
</dbReference>
<keyword evidence="5" id="KW-1185">Reference proteome</keyword>
<dbReference type="InterPro" id="IPR028082">
    <property type="entry name" value="Peripla_BP_I"/>
</dbReference>
<dbReference type="EMBL" id="FRAR01000005">
    <property type="protein sequence ID" value="SHJ99465.1"/>
    <property type="molecule type" value="Genomic_DNA"/>
</dbReference>
<keyword evidence="2" id="KW-0732">Signal</keyword>
<gene>
    <name evidence="4" type="ORF">SAMN02745123_00271</name>
</gene>
<name>A0A1M6NUW6_9FIRM</name>
<dbReference type="PANTHER" id="PTHR30483:SF6">
    <property type="entry name" value="PERIPLASMIC BINDING PROTEIN OF ABC TRANSPORTER FOR NATURAL AMINO ACIDS"/>
    <property type="match status" value="1"/>
</dbReference>
<evidence type="ECO:0000259" key="3">
    <source>
        <dbReference type="Pfam" id="PF13458"/>
    </source>
</evidence>
<reference evidence="5" key="1">
    <citation type="submission" date="2016-11" db="EMBL/GenBank/DDBJ databases">
        <authorList>
            <person name="Varghese N."/>
            <person name="Submissions S."/>
        </authorList>
    </citation>
    <scope>NUCLEOTIDE SEQUENCE [LARGE SCALE GENOMIC DNA]</scope>
    <source>
        <strain evidence="5">DSM 10349</strain>
    </source>
</reference>
<proteinExistence type="inferred from homology"/>
<dbReference type="STRING" id="1121421.SAMN02745123_00271"/>
<dbReference type="Proteomes" id="UP000183997">
    <property type="component" value="Unassembled WGS sequence"/>
</dbReference>
<evidence type="ECO:0000256" key="1">
    <source>
        <dbReference type="ARBA" id="ARBA00010062"/>
    </source>
</evidence>
<dbReference type="PROSITE" id="PS51257">
    <property type="entry name" value="PROKAR_LIPOPROTEIN"/>
    <property type="match status" value="1"/>
</dbReference>
<feature type="domain" description="Leucine-binding protein" evidence="3">
    <location>
        <begin position="50"/>
        <end position="360"/>
    </location>
</feature>
<dbReference type="AlphaFoldDB" id="A0A1M6NUW6"/>
<evidence type="ECO:0000256" key="2">
    <source>
        <dbReference type="ARBA" id="ARBA00022729"/>
    </source>
</evidence>
<dbReference type="CDD" id="cd06344">
    <property type="entry name" value="PBP1_ABC_HAAT-like"/>
    <property type="match status" value="1"/>
</dbReference>
<dbReference type="SUPFAM" id="SSF53822">
    <property type="entry name" value="Periplasmic binding protein-like I"/>
    <property type="match status" value="1"/>
</dbReference>
<evidence type="ECO:0000313" key="4">
    <source>
        <dbReference type="EMBL" id="SHJ99465.1"/>
    </source>
</evidence>